<sequence length="240" mass="25693">MRKYLAEFMGTCMFVLFTSVGLVYLTAFNFSQIFDIMMVFGLALMAVMFIWGPFANGGYFNPATSLGAAIEGEITWKTFGGYLLAQIIGGIAGIGLTIIGINGVVNAQKTSGQGISTNQILAAMQPASTSSLAPYSFGIELVMTFFLVLVILLVLQTKPKSSPFIAGVFLLLATFVTFPLTGGALNPVRVISPAVFSGLSGSSHLWLYLLAQFIGGALAGVVMRYFFMSRAEEVIVEIEE</sequence>
<feature type="transmembrane region" description="Helical" evidence="7">
    <location>
        <begin position="81"/>
        <end position="101"/>
    </location>
</feature>
<protein>
    <submittedName>
        <fullName evidence="8">Glycerol uptake facilitator or related aquaporin (Major Intrinsic protein Family) (GlpF)</fullName>
    </submittedName>
</protein>
<dbReference type="Gene3D" id="1.20.1080.10">
    <property type="entry name" value="Glycerol uptake facilitator protein"/>
    <property type="match status" value="1"/>
</dbReference>
<dbReference type="EMBL" id="CAWVOH010000004">
    <property type="protein sequence ID" value="CAK8054897.1"/>
    <property type="molecule type" value="Genomic_DNA"/>
</dbReference>
<evidence type="ECO:0000256" key="3">
    <source>
        <dbReference type="ARBA" id="ARBA00022692"/>
    </source>
</evidence>
<dbReference type="Pfam" id="PF00230">
    <property type="entry name" value="MIP"/>
    <property type="match status" value="1"/>
</dbReference>
<evidence type="ECO:0000256" key="2">
    <source>
        <dbReference type="ARBA" id="ARBA00006175"/>
    </source>
</evidence>
<feature type="transmembrane region" description="Helical" evidence="7">
    <location>
        <begin position="135"/>
        <end position="155"/>
    </location>
</feature>
<feature type="transmembrane region" description="Helical" evidence="7">
    <location>
        <begin position="12"/>
        <end position="30"/>
    </location>
</feature>
<evidence type="ECO:0000313" key="8">
    <source>
        <dbReference type="EMBL" id="CAK8054897.1"/>
    </source>
</evidence>
<keyword evidence="3 6" id="KW-0812">Transmembrane</keyword>
<dbReference type="Proteomes" id="UP001314241">
    <property type="component" value="Unassembled WGS sequence"/>
</dbReference>
<dbReference type="PANTHER" id="PTHR19139">
    <property type="entry name" value="AQUAPORIN TRANSPORTER"/>
    <property type="match status" value="1"/>
</dbReference>
<proteinExistence type="inferred from homology"/>
<dbReference type="PANTHER" id="PTHR19139:SF199">
    <property type="entry name" value="MIP17260P"/>
    <property type="match status" value="1"/>
</dbReference>
<evidence type="ECO:0000256" key="4">
    <source>
        <dbReference type="ARBA" id="ARBA00022989"/>
    </source>
</evidence>
<reference evidence="8 9" key="1">
    <citation type="submission" date="2024-01" db="EMBL/GenBank/DDBJ databases">
        <authorList>
            <person name="Botero Cardona J."/>
        </authorList>
    </citation>
    <scope>NUCLEOTIDE SEQUENCE [LARGE SCALE GENOMIC DNA]</scope>
    <source>
        <strain evidence="8 9">LMG 33000</strain>
    </source>
</reference>
<feature type="transmembrane region" description="Helical" evidence="7">
    <location>
        <begin position="205"/>
        <end position="227"/>
    </location>
</feature>
<evidence type="ECO:0000256" key="7">
    <source>
        <dbReference type="SAM" id="Phobius"/>
    </source>
</evidence>
<dbReference type="InterPro" id="IPR023271">
    <property type="entry name" value="Aquaporin-like"/>
</dbReference>
<comment type="similarity">
    <text evidence="2 6">Belongs to the MIP/aquaporin (TC 1.A.8) family.</text>
</comment>
<evidence type="ECO:0000256" key="6">
    <source>
        <dbReference type="RuleBase" id="RU000477"/>
    </source>
</evidence>
<evidence type="ECO:0000256" key="5">
    <source>
        <dbReference type="ARBA" id="ARBA00023136"/>
    </source>
</evidence>
<feature type="transmembrane region" description="Helical" evidence="7">
    <location>
        <begin position="36"/>
        <end position="60"/>
    </location>
</feature>
<comment type="caution">
    <text evidence="8">The sequence shown here is derived from an EMBL/GenBank/DDBJ whole genome shotgun (WGS) entry which is preliminary data.</text>
</comment>
<name>A0ABM9N6N7_9LACO</name>
<evidence type="ECO:0000313" key="9">
    <source>
        <dbReference type="Proteomes" id="UP001314241"/>
    </source>
</evidence>
<organism evidence="8 9">
    <name type="scientific">Eupransor demetentiae</name>
    <dbReference type="NCBI Taxonomy" id="3109584"/>
    <lineage>
        <taxon>Bacteria</taxon>
        <taxon>Bacillati</taxon>
        <taxon>Bacillota</taxon>
        <taxon>Bacilli</taxon>
        <taxon>Lactobacillales</taxon>
        <taxon>Lactobacillaceae</taxon>
        <taxon>Eupransor</taxon>
    </lineage>
</organism>
<dbReference type="SUPFAM" id="SSF81338">
    <property type="entry name" value="Aquaporin-like"/>
    <property type="match status" value="1"/>
</dbReference>
<dbReference type="InterPro" id="IPR000425">
    <property type="entry name" value="MIP"/>
</dbReference>
<feature type="transmembrane region" description="Helical" evidence="7">
    <location>
        <begin position="164"/>
        <end position="185"/>
    </location>
</feature>
<keyword evidence="5 7" id="KW-0472">Membrane</keyword>
<dbReference type="InterPro" id="IPR034294">
    <property type="entry name" value="Aquaporin_transptr"/>
</dbReference>
<keyword evidence="4 7" id="KW-1133">Transmembrane helix</keyword>
<dbReference type="PRINTS" id="PR00783">
    <property type="entry name" value="MINTRINSICP"/>
</dbReference>
<keyword evidence="9" id="KW-1185">Reference proteome</keyword>
<keyword evidence="6" id="KW-0813">Transport</keyword>
<gene>
    <name evidence="8" type="ORF">R54876_GBNLAHCA_01480</name>
</gene>
<accession>A0ABM9N6N7</accession>
<evidence type="ECO:0000256" key="1">
    <source>
        <dbReference type="ARBA" id="ARBA00004141"/>
    </source>
</evidence>
<dbReference type="RefSeq" id="WP_349642439.1">
    <property type="nucleotide sequence ID" value="NZ_CAWVOH010000004.1"/>
</dbReference>
<comment type="subcellular location">
    <subcellularLocation>
        <location evidence="1">Membrane</location>
        <topology evidence="1">Multi-pass membrane protein</topology>
    </subcellularLocation>
</comment>